<keyword evidence="2" id="KW-1133">Transmembrane helix</keyword>
<feature type="transmembrane region" description="Helical" evidence="2">
    <location>
        <begin position="378"/>
        <end position="398"/>
    </location>
</feature>
<dbReference type="InterPro" id="IPR051412">
    <property type="entry name" value="Formin_Homology_Diaphanous_sf"/>
</dbReference>
<gene>
    <name evidence="3" type="ORF">SHK19_15045</name>
</gene>
<evidence type="ECO:0000256" key="2">
    <source>
        <dbReference type="SAM" id="Phobius"/>
    </source>
</evidence>
<evidence type="ECO:0000313" key="4">
    <source>
        <dbReference type="Proteomes" id="UP001327225"/>
    </source>
</evidence>
<feature type="region of interest" description="Disordered" evidence="1">
    <location>
        <begin position="1"/>
        <end position="65"/>
    </location>
</feature>
<organism evidence="3 4">
    <name type="scientific">Nocardioides bizhenqiangii</name>
    <dbReference type="NCBI Taxonomy" id="3095076"/>
    <lineage>
        <taxon>Bacteria</taxon>
        <taxon>Bacillati</taxon>
        <taxon>Actinomycetota</taxon>
        <taxon>Actinomycetes</taxon>
        <taxon>Propionibacteriales</taxon>
        <taxon>Nocardioidaceae</taxon>
        <taxon>Nocardioides</taxon>
    </lineage>
</organism>
<feature type="compositionally biased region" description="Pro residues" evidence="1">
    <location>
        <begin position="503"/>
        <end position="559"/>
    </location>
</feature>
<feature type="compositionally biased region" description="Pro residues" evidence="1">
    <location>
        <begin position="1"/>
        <end position="57"/>
    </location>
</feature>
<dbReference type="PANTHER" id="PTHR45691:SF6">
    <property type="entry name" value="PROTEIN DIAPHANOUS"/>
    <property type="match status" value="1"/>
</dbReference>
<feature type="region of interest" description="Disordered" evidence="1">
    <location>
        <begin position="493"/>
        <end position="574"/>
    </location>
</feature>
<keyword evidence="2" id="KW-0472">Membrane</keyword>
<feature type="transmembrane region" description="Helical" evidence="2">
    <location>
        <begin position="281"/>
        <end position="304"/>
    </location>
</feature>
<dbReference type="RefSeq" id="WP_322936716.1">
    <property type="nucleotide sequence ID" value="NZ_CP141059.1"/>
</dbReference>
<evidence type="ECO:0000313" key="3">
    <source>
        <dbReference type="EMBL" id="WQQ25277.1"/>
    </source>
</evidence>
<keyword evidence="4" id="KW-1185">Reference proteome</keyword>
<evidence type="ECO:0000256" key="1">
    <source>
        <dbReference type="SAM" id="MobiDB-lite"/>
    </source>
</evidence>
<keyword evidence="2" id="KW-0812">Transmembrane</keyword>
<protein>
    <submittedName>
        <fullName evidence="3">Uncharacterized protein</fullName>
    </submittedName>
</protein>
<accession>A0ABZ0ZNT7</accession>
<feature type="transmembrane region" description="Helical" evidence="2">
    <location>
        <begin position="84"/>
        <end position="108"/>
    </location>
</feature>
<feature type="transmembrane region" description="Helical" evidence="2">
    <location>
        <begin position="151"/>
        <end position="174"/>
    </location>
</feature>
<reference evidence="4" key="1">
    <citation type="submission" date="2023-12" db="EMBL/GenBank/DDBJ databases">
        <title>Novel species in genus Nocardioides.</title>
        <authorList>
            <person name="Zhou H."/>
        </authorList>
    </citation>
    <scope>NUCLEOTIDE SEQUENCE [LARGE SCALE GENOMIC DNA]</scope>
    <source>
        <strain evidence="4">HM61</strain>
    </source>
</reference>
<dbReference type="Proteomes" id="UP001327225">
    <property type="component" value="Chromosome"/>
</dbReference>
<feature type="transmembrane region" description="Helical" evidence="2">
    <location>
        <begin position="454"/>
        <end position="474"/>
    </location>
</feature>
<feature type="transmembrane region" description="Helical" evidence="2">
    <location>
        <begin position="194"/>
        <end position="211"/>
    </location>
</feature>
<feature type="transmembrane region" description="Helical" evidence="2">
    <location>
        <begin position="238"/>
        <end position="260"/>
    </location>
</feature>
<name>A0ABZ0ZNT7_9ACTN</name>
<dbReference type="PANTHER" id="PTHR45691">
    <property type="entry name" value="PROTEIN DIAPHANOUS"/>
    <property type="match status" value="1"/>
</dbReference>
<feature type="transmembrane region" description="Helical" evidence="2">
    <location>
        <begin position="410"/>
        <end position="434"/>
    </location>
</feature>
<feature type="transmembrane region" description="Helical" evidence="2">
    <location>
        <begin position="120"/>
        <end position="139"/>
    </location>
</feature>
<proteinExistence type="predicted"/>
<dbReference type="EMBL" id="CP141059">
    <property type="protein sequence ID" value="WQQ25277.1"/>
    <property type="molecule type" value="Genomic_DNA"/>
</dbReference>
<sequence>MTQPPPPPGSEPVDPPAGPPPSGPPPSGPPPSGPPPSGPPPSGPPPSGPPPSVPPSSAPAGTGSAGLGTVDVRAIATRVLTGNWIGSGVVAALTLATAGLLSLVLGLIAKPPDFGIDNSLTFGAVILAGAFGADFFVRGEPEDFGGETWEYSLSVAAFPLTITIISLAVAVIAFRRMVRDYPSPLPAIGDAVRIALFVALPLLVVSLVFRSDFDELGRGWFADAARGLDFGGESTWGATAPGAFFIPLCLVFLVLGLACVARREWWSGWARTVAEWAAPPLHGLATLTILLPVTGLIGVGLLMFGGDRVDEDVDTGDTAAAWAAIAAFLANGGFALLALGSGAEVGTASEEVGEGEEGSSTDWHRVGWYAGDRGDEPALWAAPVVLLAVLVAAAWVVARVSDRAHLLRNLLCWVGSLLVFLPIMARLANGHGVFELEAGSEEYESSGVMGVEGLQTTFFITGIALLVAVGVALARGGISKESLAAFKGFQTNAGRSTGSAAPTAPPPGMPPAQPPTAMPPAQPPTAMPPAQPPTAMPPAQPPTAMPPAQPPTAMPPAEPPTTQELPKTPPPPPS</sequence>